<comment type="subcellular location">
    <subcellularLocation>
        <location evidence="1">Membrane</location>
        <topology evidence="1">Multi-pass membrane protein</topology>
    </subcellularLocation>
</comment>
<keyword evidence="10" id="KW-1185">Reference proteome</keyword>
<dbReference type="InterPro" id="IPR000175">
    <property type="entry name" value="Na/ntran_symport"/>
</dbReference>
<feature type="binding site" evidence="6">
    <location>
        <position position="33"/>
    </location>
    <ligand>
        <name>Na(+)</name>
        <dbReference type="ChEBI" id="CHEBI:29101"/>
        <label>1</label>
    </ligand>
</feature>
<evidence type="ECO:0000313" key="10">
    <source>
        <dbReference type="Proteomes" id="UP001591681"/>
    </source>
</evidence>
<dbReference type="PANTHER" id="PTHR11616:SF133">
    <property type="entry name" value="TRANSPORTER"/>
    <property type="match status" value="1"/>
</dbReference>
<dbReference type="Pfam" id="PF00209">
    <property type="entry name" value="SNF"/>
    <property type="match status" value="1"/>
</dbReference>
<accession>A0ABD1KLA8</accession>
<evidence type="ECO:0000256" key="6">
    <source>
        <dbReference type="PIRSR" id="PIRSR600175-1"/>
    </source>
</evidence>
<feature type="transmembrane region" description="Helical" evidence="8">
    <location>
        <begin position="24"/>
        <end position="45"/>
    </location>
</feature>
<feature type="disulfide bond" evidence="7">
    <location>
        <begin position="136"/>
        <end position="146"/>
    </location>
</feature>
<dbReference type="GO" id="GO:0016020">
    <property type="term" value="C:membrane"/>
    <property type="evidence" value="ECO:0007669"/>
    <property type="project" value="UniProtKB-SubCell"/>
</dbReference>
<evidence type="ECO:0000256" key="1">
    <source>
        <dbReference type="ARBA" id="ARBA00004141"/>
    </source>
</evidence>
<feature type="transmembrane region" description="Helical" evidence="8">
    <location>
        <begin position="215"/>
        <end position="235"/>
    </location>
</feature>
<proteinExistence type="predicted"/>
<feature type="transmembrane region" description="Helical" evidence="8">
    <location>
        <begin position="509"/>
        <end position="531"/>
    </location>
</feature>
<feature type="transmembrane region" description="Helical" evidence="8">
    <location>
        <begin position="380"/>
        <end position="401"/>
    </location>
</feature>
<feature type="binding site" evidence="6">
    <location>
        <position position="401"/>
    </location>
    <ligand>
        <name>Na(+)</name>
        <dbReference type="ChEBI" id="CHEBI:29101"/>
        <label>1</label>
    </ligand>
</feature>
<dbReference type="PROSITE" id="PS50267">
    <property type="entry name" value="NA_NEUROTRAN_SYMP_3"/>
    <property type="match status" value="1"/>
</dbReference>
<feature type="binding site" evidence="6">
    <location>
        <position position="30"/>
    </location>
    <ligand>
        <name>Na(+)</name>
        <dbReference type="ChEBI" id="CHEBI:29101"/>
        <label>1</label>
    </ligand>
</feature>
<sequence>MDHSDSSKPNPGQQRETWSRPSQFVLASIGYAVGMRNLSVFPYIFYQNGGVAYLIPHFIAMFLLALPMLYLEFSIGQLTQRGPVQAFTKLCPLLKGVGVGTVVVSFLLMSYSNTLMSWILFYLFSSFSPTLPWQSCNNAWNIPETCSVAYTVNDTGKQSASSLPFLSSDSGDTTWDPVGNWTAEFGFVNGSLTPSASQQFFKTRLLQITEGIDEMGSVCWELLGCLVFALIIEYICIFKGVKLTGKVVYVTTLLPYAILFLLLVLTLRLEGAADGLYHFFTPVWHKLTHAHVWVSAFTQSVYTVGVGMGVMVSMASYNNQNYNNICRDSFIVTMATCATSLFCGVVVFSALGHLAHKSNVDIADVALPGPGLVFVVYPEILAAMPVPQLWAVLFFLMLFCLELGRQFSHLELVGSCVVESLGPKLPPGWRSKDSLLMPVCVASFLVGLPCVFQGGLYVFLLMDQYTTSSPVPILVVLEIAAICWILGLWRFSDMLSKTLGKTPNIYFRVCWLVITPLMVLVVLVVGLAWHFPLYYETYKFPYWTRGVGLLLIAVSIVHVPIGLAHELMSTQRPLQESLPPPAGDRVEMEEV</sequence>
<evidence type="ECO:0000256" key="8">
    <source>
        <dbReference type="SAM" id="Phobius"/>
    </source>
</evidence>
<feature type="transmembrane region" description="Helical" evidence="8">
    <location>
        <begin position="329"/>
        <end position="351"/>
    </location>
</feature>
<name>A0ABD1KLA8_9TELE</name>
<evidence type="ECO:0000256" key="4">
    <source>
        <dbReference type="ARBA" id="ARBA00022989"/>
    </source>
</evidence>
<feature type="transmembrane region" description="Helical" evidence="8">
    <location>
        <begin position="435"/>
        <end position="459"/>
    </location>
</feature>
<keyword evidence="5 8" id="KW-0472">Membrane</keyword>
<dbReference type="InterPro" id="IPR037272">
    <property type="entry name" value="SNS_sf"/>
</dbReference>
<dbReference type="Proteomes" id="UP001591681">
    <property type="component" value="Unassembled WGS sequence"/>
</dbReference>
<gene>
    <name evidence="9" type="ORF">ACEWY4_004287</name>
</gene>
<feature type="transmembrane region" description="Helical" evidence="8">
    <location>
        <begin position="92"/>
        <end position="124"/>
    </location>
</feature>
<keyword evidence="6" id="KW-0479">Metal-binding</keyword>
<keyword evidence="2" id="KW-0813">Transport</keyword>
<organism evidence="9 10">
    <name type="scientific">Coilia grayii</name>
    <name type="common">Gray's grenadier anchovy</name>
    <dbReference type="NCBI Taxonomy" id="363190"/>
    <lineage>
        <taxon>Eukaryota</taxon>
        <taxon>Metazoa</taxon>
        <taxon>Chordata</taxon>
        <taxon>Craniata</taxon>
        <taxon>Vertebrata</taxon>
        <taxon>Euteleostomi</taxon>
        <taxon>Actinopterygii</taxon>
        <taxon>Neopterygii</taxon>
        <taxon>Teleostei</taxon>
        <taxon>Clupei</taxon>
        <taxon>Clupeiformes</taxon>
        <taxon>Clupeoidei</taxon>
        <taxon>Engraulidae</taxon>
        <taxon>Coilinae</taxon>
        <taxon>Coilia</taxon>
    </lineage>
</organism>
<keyword evidence="6" id="KW-0915">Sodium</keyword>
<dbReference type="EMBL" id="JBHFQA010000004">
    <property type="protein sequence ID" value="KAL2099893.1"/>
    <property type="molecule type" value="Genomic_DNA"/>
</dbReference>
<comment type="caution">
    <text evidence="9">The sequence shown here is derived from an EMBL/GenBank/DDBJ whole genome shotgun (WGS) entry which is preliminary data.</text>
</comment>
<feature type="transmembrane region" description="Helical" evidence="8">
    <location>
        <begin position="471"/>
        <end position="489"/>
    </location>
</feature>
<dbReference type="PANTHER" id="PTHR11616">
    <property type="entry name" value="SODIUM/CHLORIDE DEPENDENT TRANSPORTER"/>
    <property type="match status" value="1"/>
</dbReference>
<reference evidence="9 10" key="1">
    <citation type="submission" date="2024-09" db="EMBL/GenBank/DDBJ databases">
        <title>A chromosome-level genome assembly of Gray's grenadier anchovy, Coilia grayii.</title>
        <authorList>
            <person name="Fu Z."/>
        </authorList>
    </citation>
    <scope>NUCLEOTIDE SEQUENCE [LARGE SCALE GENOMIC DNA]</scope>
    <source>
        <strain evidence="9">G4</strain>
        <tissue evidence="9">Muscle</tissue>
    </source>
</reference>
<keyword evidence="4 8" id="KW-1133">Transmembrane helix</keyword>
<keyword evidence="3 8" id="KW-0812">Transmembrane</keyword>
<feature type="transmembrane region" description="Helical" evidence="8">
    <location>
        <begin position="292"/>
        <end position="317"/>
    </location>
</feature>
<dbReference type="AlphaFoldDB" id="A0ABD1KLA8"/>
<evidence type="ECO:0000256" key="7">
    <source>
        <dbReference type="PIRSR" id="PIRSR600175-2"/>
    </source>
</evidence>
<keyword evidence="7" id="KW-1015">Disulfide bond</keyword>
<feature type="transmembrane region" description="Helical" evidence="8">
    <location>
        <begin position="543"/>
        <end position="564"/>
    </location>
</feature>
<feature type="transmembrane region" description="Helical" evidence="8">
    <location>
        <begin position="247"/>
        <end position="267"/>
    </location>
</feature>
<dbReference type="PRINTS" id="PR00176">
    <property type="entry name" value="NANEUSMPORT"/>
</dbReference>
<feature type="binding site" evidence="6">
    <location>
        <position position="37"/>
    </location>
    <ligand>
        <name>Na(+)</name>
        <dbReference type="ChEBI" id="CHEBI:29101"/>
        <label>1</label>
    </ligand>
</feature>
<evidence type="ECO:0000256" key="2">
    <source>
        <dbReference type="ARBA" id="ARBA00022448"/>
    </source>
</evidence>
<evidence type="ECO:0000256" key="5">
    <source>
        <dbReference type="ARBA" id="ARBA00023136"/>
    </source>
</evidence>
<dbReference type="SUPFAM" id="SSF161070">
    <property type="entry name" value="SNF-like"/>
    <property type="match status" value="1"/>
</dbReference>
<protein>
    <submittedName>
        <fullName evidence="9">Uncharacterized protein</fullName>
    </submittedName>
</protein>
<evidence type="ECO:0000256" key="3">
    <source>
        <dbReference type="ARBA" id="ARBA00022692"/>
    </source>
</evidence>
<evidence type="ECO:0000313" key="9">
    <source>
        <dbReference type="EMBL" id="KAL2099893.1"/>
    </source>
</evidence>
<feature type="binding site" evidence="6">
    <location>
        <position position="32"/>
    </location>
    <ligand>
        <name>Na(+)</name>
        <dbReference type="ChEBI" id="CHEBI:29101"/>
        <label>1</label>
    </ligand>
</feature>
<feature type="transmembrane region" description="Helical" evidence="8">
    <location>
        <begin position="51"/>
        <end position="71"/>
    </location>
</feature>